<dbReference type="RefSeq" id="WP_267635929.1">
    <property type="nucleotide sequence ID" value="NZ_JAODIY010000001.1"/>
</dbReference>
<dbReference type="Proteomes" id="UP001596414">
    <property type="component" value="Unassembled WGS sequence"/>
</dbReference>
<evidence type="ECO:0000259" key="1">
    <source>
        <dbReference type="Pfam" id="PF01882"/>
    </source>
</evidence>
<accession>A0ABD5X8W7</accession>
<gene>
    <name evidence="2" type="ORF">ACFQJ7_10055</name>
</gene>
<dbReference type="PANTHER" id="PTHR33608:SF6">
    <property type="entry name" value="BLL2464 PROTEIN"/>
    <property type="match status" value="1"/>
</dbReference>
<protein>
    <submittedName>
        <fullName evidence="2">DUF58 domain-containing protein</fullName>
    </submittedName>
</protein>
<reference evidence="2 3" key="1">
    <citation type="journal article" date="2014" name="Int. J. Syst. Evol. Microbiol.">
        <title>Complete genome sequence of Corynebacterium casei LMG S-19264T (=DSM 44701T), isolated from a smear-ripened cheese.</title>
        <authorList>
            <consortium name="US DOE Joint Genome Institute (JGI-PGF)"/>
            <person name="Walter F."/>
            <person name="Albersmeier A."/>
            <person name="Kalinowski J."/>
            <person name="Ruckert C."/>
        </authorList>
    </citation>
    <scope>NUCLEOTIDE SEQUENCE [LARGE SCALE GENOMIC DNA]</scope>
    <source>
        <strain evidence="2 3">CGMCC 4.7215</strain>
    </source>
</reference>
<sequence>MKATRRLWGIAGLGAVLAALATVLGRAFPLLGTVFLSAWVLSRQYLFSRATTGLVSALSVNQVPARTLVRTDETTTVTLSATVDRPSKLACFIRTGLPAATDGKDGTVELDPGETAAETTVDVRWPVAGRHEFSQAHVTVSDGLFEQTVPVGETTAVTVQPRGPRNVHVGEGGDQALLAYGEHAADHPGSGVEPAELREYLPGDSASRIDWNATARLDSPYVREYEAETDQETLLVVDHRSALAAGPPAETKLAYLREVALALADSAKRLDDPLGMVSVGDEGITSRFEPTTTPSHYNAIRRTLLDLEPTTDAQADPVSDGSVTLGGLSQVSTVQRPMDGARQSLVALEAGDDQFSTTLQPFYDSQQYYRTHLTDQPLLGAVRTTLARRSGQQVSIICTDDSDPRELRETATLAARNGGQVLLLLAPTVLYETGTVRDLEARYERYVAFEELRRELSHLDRVTALEVGPGDRLGAVLAAGGTQRSPAGGGRS</sequence>
<evidence type="ECO:0000313" key="2">
    <source>
        <dbReference type="EMBL" id="MFC7126373.1"/>
    </source>
</evidence>
<name>A0ABD5X8W7_9EURY</name>
<dbReference type="InterPro" id="IPR002881">
    <property type="entry name" value="DUF58"/>
</dbReference>
<dbReference type="AlphaFoldDB" id="A0ABD5X8W7"/>
<feature type="domain" description="DUF58" evidence="1">
    <location>
        <begin position="196"/>
        <end position="312"/>
    </location>
</feature>
<proteinExistence type="predicted"/>
<dbReference type="PANTHER" id="PTHR33608">
    <property type="entry name" value="BLL2464 PROTEIN"/>
    <property type="match status" value="1"/>
</dbReference>
<organism evidence="2 3">
    <name type="scientific">Halovenus rubra</name>
    <dbReference type="NCBI Taxonomy" id="869890"/>
    <lineage>
        <taxon>Archaea</taxon>
        <taxon>Methanobacteriati</taxon>
        <taxon>Methanobacteriota</taxon>
        <taxon>Stenosarchaea group</taxon>
        <taxon>Halobacteria</taxon>
        <taxon>Halobacteriales</taxon>
        <taxon>Haloarculaceae</taxon>
        <taxon>Halovenus</taxon>
    </lineage>
</organism>
<evidence type="ECO:0000313" key="3">
    <source>
        <dbReference type="Proteomes" id="UP001596414"/>
    </source>
</evidence>
<comment type="caution">
    <text evidence="2">The sequence shown here is derived from an EMBL/GenBank/DDBJ whole genome shotgun (WGS) entry which is preliminary data.</text>
</comment>
<dbReference type="Pfam" id="PF01882">
    <property type="entry name" value="DUF58"/>
    <property type="match status" value="1"/>
</dbReference>
<dbReference type="EMBL" id="JBHSZQ010000020">
    <property type="protein sequence ID" value="MFC7126373.1"/>
    <property type="molecule type" value="Genomic_DNA"/>
</dbReference>